<dbReference type="Gene3D" id="1.10.443.10">
    <property type="entry name" value="Intergrase catalytic core"/>
    <property type="match status" value="1"/>
</dbReference>
<accession>A0ABP0K7C2</accession>
<feature type="region of interest" description="Disordered" evidence="1">
    <location>
        <begin position="420"/>
        <end position="450"/>
    </location>
</feature>
<evidence type="ECO:0000313" key="3">
    <source>
        <dbReference type="Proteomes" id="UP001642464"/>
    </source>
</evidence>
<organism evidence="2 3">
    <name type="scientific">Durusdinium trenchii</name>
    <dbReference type="NCBI Taxonomy" id="1381693"/>
    <lineage>
        <taxon>Eukaryota</taxon>
        <taxon>Sar</taxon>
        <taxon>Alveolata</taxon>
        <taxon>Dinophyceae</taxon>
        <taxon>Suessiales</taxon>
        <taxon>Symbiodiniaceae</taxon>
        <taxon>Durusdinium</taxon>
    </lineage>
</organism>
<feature type="compositionally biased region" description="Low complexity" evidence="1">
    <location>
        <begin position="420"/>
        <end position="440"/>
    </location>
</feature>
<name>A0ABP0K7C2_9DINO</name>
<evidence type="ECO:0000313" key="2">
    <source>
        <dbReference type="EMBL" id="CAK9022598.1"/>
    </source>
</evidence>
<dbReference type="InterPro" id="IPR013762">
    <property type="entry name" value="Integrase-like_cat_sf"/>
</dbReference>
<protein>
    <submittedName>
        <fullName evidence="2">Protein translocase subunit SecA</fullName>
    </submittedName>
</protein>
<comment type="caution">
    <text evidence="2">The sequence shown here is derived from an EMBL/GenBank/DDBJ whole genome shotgun (WGS) entry which is preliminary data.</text>
</comment>
<dbReference type="Proteomes" id="UP001642464">
    <property type="component" value="Unassembled WGS sequence"/>
</dbReference>
<feature type="region of interest" description="Disordered" evidence="1">
    <location>
        <begin position="1"/>
        <end position="64"/>
    </location>
</feature>
<evidence type="ECO:0000256" key="1">
    <source>
        <dbReference type="SAM" id="MobiDB-lite"/>
    </source>
</evidence>
<gene>
    <name evidence="2" type="ORF">SCF082_LOCUS15854</name>
</gene>
<proteinExistence type="predicted"/>
<feature type="compositionally biased region" description="Acidic residues" evidence="1">
    <location>
        <begin position="1"/>
        <end position="12"/>
    </location>
</feature>
<dbReference type="EMBL" id="CAXAMM010010212">
    <property type="protein sequence ID" value="CAK9022598.1"/>
    <property type="molecule type" value="Genomic_DNA"/>
</dbReference>
<keyword evidence="3" id="KW-1185">Reference proteome</keyword>
<reference evidence="2 3" key="1">
    <citation type="submission" date="2024-02" db="EMBL/GenBank/DDBJ databases">
        <authorList>
            <person name="Chen Y."/>
            <person name="Shah S."/>
            <person name="Dougan E. K."/>
            <person name="Thang M."/>
            <person name="Chan C."/>
        </authorList>
    </citation>
    <scope>NUCLEOTIDE SEQUENCE [LARGE SCALE GENOMIC DNA]</scope>
</reference>
<sequence>MFGDGLDPEEWGLEGTDFEHNGSEVEEGEPLPSLQHVSDQEAPGPAMPEDVDTGSGPPPTLASQSNRAFFESSFISNAKFCDIKLPWETGVAQQIFSDSVLTTPVTPMVGISDLEHVPPQHAVETVVDDTVSQTMIVQTSAVIYTSVVQNLDDKTYDEQRDSLMDAAICKLLIVLRHSLLASVVGRQIIALGSEQQQLEGIVSDLAKVHSIAPDFNSSGGFLEIRTSHHKTSKTAERRAQLMPILIPARGVDGKVWLDVATEIFDELGLVLEGPVGKPLFPAPSHSHRYELFCKRPMTTGEASAFLRALVGILDKASDEHEQIVTSHSAKATVLTWAAKFGLSENSRSIVGRHASATTGTYAFYSRDLCVAPTRELQSIVDAIYNGDFNPDAPRSAYFAKRQDTSPEAGQQAASEAAELVVLDDSSSESSSGDADSPESSCNEEPPMKVKRFRPRVPKSESWYVHRKSHILHLLPEQDECLTYRYLACGKRLTDAYSLSSEATAWNVMCKLVHELTSLKTPDRILDIEANKIVVKDKEDKLEVPAHTSLQVLEALKRRGIALDFGDCMGFIERDRYVQTFFEHLHREPPQGYQRCTIAQIVNADKEAWRKVIEQSVKPRRDATGVRPLDVQLMQALTSYEVSFSLIPLSAKVKPEPKPN</sequence>